<dbReference type="SUPFAM" id="SSF52540">
    <property type="entry name" value="P-loop containing nucleoside triphosphate hydrolases"/>
    <property type="match status" value="1"/>
</dbReference>
<protein>
    <recommendedName>
        <fullName evidence="12">NB-ARC domain-containing protein</fullName>
    </recommendedName>
</protein>
<dbReference type="InterPro" id="IPR036388">
    <property type="entry name" value="WH-like_DNA-bd_sf"/>
</dbReference>
<feature type="domain" description="Zer-1-like leucine-rich repeats region" evidence="9">
    <location>
        <begin position="557"/>
        <end position="621"/>
    </location>
</feature>
<feature type="domain" description="Disease resistance N-terminal" evidence="7">
    <location>
        <begin position="7"/>
        <end position="97"/>
    </location>
</feature>
<dbReference type="InterPro" id="IPR041118">
    <property type="entry name" value="Rx_N"/>
</dbReference>
<dbReference type="InterPro" id="IPR056789">
    <property type="entry name" value="LRR_R13L1-DRL21"/>
</dbReference>
<organism evidence="11">
    <name type="scientific">Fagus sylvatica</name>
    <name type="common">Beechnut</name>
    <dbReference type="NCBI Taxonomy" id="28930"/>
    <lineage>
        <taxon>Eukaryota</taxon>
        <taxon>Viridiplantae</taxon>
        <taxon>Streptophyta</taxon>
        <taxon>Embryophyta</taxon>
        <taxon>Tracheophyta</taxon>
        <taxon>Spermatophyta</taxon>
        <taxon>Magnoliopsida</taxon>
        <taxon>eudicotyledons</taxon>
        <taxon>Gunneridae</taxon>
        <taxon>Pentapetalae</taxon>
        <taxon>rosids</taxon>
        <taxon>fabids</taxon>
        <taxon>Fagales</taxon>
        <taxon>Fagaceae</taxon>
        <taxon>Fagus</taxon>
    </lineage>
</organism>
<keyword evidence="5" id="KW-0067">ATP-binding</keyword>
<evidence type="ECO:0000259" key="8">
    <source>
        <dbReference type="Pfam" id="PF23559"/>
    </source>
</evidence>
<evidence type="ECO:0000259" key="10">
    <source>
        <dbReference type="Pfam" id="PF25019"/>
    </source>
</evidence>
<evidence type="ECO:0000256" key="2">
    <source>
        <dbReference type="ARBA" id="ARBA00022737"/>
    </source>
</evidence>
<keyword evidence="1" id="KW-0433">Leucine-rich repeat</keyword>
<dbReference type="GO" id="GO:0006952">
    <property type="term" value="P:defense response"/>
    <property type="evidence" value="ECO:0007669"/>
    <property type="project" value="UniProtKB-KW"/>
</dbReference>
<name>A0A2N9G9Y7_FAGSY</name>
<keyword evidence="4" id="KW-0611">Plant defense</keyword>
<evidence type="ECO:0000259" key="7">
    <source>
        <dbReference type="Pfam" id="PF18052"/>
    </source>
</evidence>
<dbReference type="SUPFAM" id="SSF52058">
    <property type="entry name" value="L domain-like"/>
    <property type="match status" value="1"/>
</dbReference>
<dbReference type="InterPro" id="IPR032675">
    <property type="entry name" value="LRR_dom_sf"/>
</dbReference>
<dbReference type="Pfam" id="PF23559">
    <property type="entry name" value="WHD_DRP"/>
    <property type="match status" value="1"/>
</dbReference>
<dbReference type="InterPro" id="IPR042197">
    <property type="entry name" value="Apaf_helical"/>
</dbReference>
<feature type="domain" description="Disease resistance protein winged helix" evidence="8">
    <location>
        <begin position="429"/>
        <end position="474"/>
    </location>
</feature>
<dbReference type="SUPFAM" id="SSF52047">
    <property type="entry name" value="RNI-like"/>
    <property type="match status" value="1"/>
</dbReference>
<keyword evidence="2" id="KW-0677">Repeat</keyword>
<dbReference type="InterPro" id="IPR056845">
    <property type="entry name" value="LRR_Zer-1"/>
</dbReference>
<evidence type="ECO:0000256" key="4">
    <source>
        <dbReference type="ARBA" id="ARBA00022821"/>
    </source>
</evidence>
<dbReference type="Gene3D" id="3.80.10.10">
    <property type="entry name" value="Ribonuclease Inhibitor"/>
    <property type="match status" value="3"/>
</dbReference>
<keyword evidence="3" id="KW-0547">Nucleotide-binding</keyword>
<gene>
    <name evidence="11" type="ORF">FSB_LOCUS27339</name>
</gene>
<dbReference type="InterPro" id="IPR027417">
    <property type="entry name" value="P-loop_NTPase"/>
</dbReference>
<dbReference type="Pfam" id="PF00931">
    <property type="entry name" value="NB-ARC"/>
    <property type="match status" value="1"/>
</dbReference>
<dbReference type="PRINTS" id="PR00364">
    <property type="entry name" value="DISEASERSIST"/>
</dbReference>
<dbReference type="Gene3D" id="3.40.50.300">
    <property type="entry name" value="P-loop containing nucleotide triphosphate hydrolases"/>
    <property type="match status" value="1"/>
</dbReference>
<evidence type="ECO:0000256" key="5">
    <source>
        <dbReference type="ARBA" id="ARBA00022840"/>
    </source>
</evidence>
<evidence type="ECO:0000259" key="9">
    <source>
        <dbReference type="Pfam" id="PF25013"/>
    </source>
</evidence>
<sequence>MADSLLGEAIQVLLESLASEEVIDFLRIHEVEDGLLEKFKTMLQSVTLVLNDAEVKQDKSREVKAWLDELQDVVYLIKDLVDEISTEVSQHKLDAESQSEKSPAGGILFLGKWAENLKKGIERKMRQILDRLQSLAKRKDGLGLKKGIQNEMKQSPNMPISSFIDDTEVFRRDSDKEAIFELLLSDDASGEDLSVIPIVGEVGIGKTALARLVYNDDKVSEYFEMKAWAHVSDHFDMFMVIKAIFESFTMQSCDLKELNMIQVRLQESLLGKKFLLVLDDVWAETYHDWEFLLSPFKGAAKGSRVIVTTRIQSVASMVGTVSAYHMIELLNEDRLSLLAKFAFGDQYPSSYPELEVIGREIVELCGGFPLALRTLGAFLGLKLQVEEWEAVRKHLIPFPSEKRKVLNPLKLSYDHLSVHLKRCFAYCSIFPPKYEFEKEKLVLLWMAEGLLQLPGGNRRMEDVGDEYFRELLLRLEYDDTSSITAWTRYLSLFICKYDCPLIFEAIDKAKFIRTFLPLGHESCHFSSIKLRNLFSKLQFLRVLSLSHYHITELPVSISKLKHLRYMDLSHTAIKMLPEPVCSLHNLQTLILSNCHSLTKLPKNMWKLINLCHLDISGTDLNEMPKEMSRLENLQTLSNFVVSKKSDSTIKELGGILYLHGTLCISKLQYIVSMKDAAEAGLVEKTQLDELVLEWSDNTVNPENDGDVLEQLVPHTNLKKLSISFYCGTRFPPWLGDFSFSNMVFLCLSKCKNCLDLPPLRQLPSLKFLIIEWMDSVKRVGPEFCGMDNPFQSLETQTFEGMLEWEEWVSFDDEEASLHKRLLHYCDKVLFISDGKVVSFSEQMTLFTSEGAIESSLLMTQGRQQDLSSFERIKVSEISQLMKLPVRLDSLKIEGCDSLELIPEQVMAKIPSLKQLYIINCCSLRSFGGHPLTALNSLYIQNCKELEFLPLAEKTDQYACLQHLCIGSSCDSLKSLPLDFFPKLRNLSIWDFANLESLSMTEGIQKNLMSLEALEIRDCPKLVSLSKGGLPTTNLTSIWLSNCKSFKELPHQLHNLNSLQSMFLNNCQELVSLSQGGLPSKLSLLSITFCNKLMVGKEWGLHGLECLTRLEIEGGCKNVVSFPEEKLLPSNLKSLRISGLLNLKYLNYKGLQHLTALKTLEISCCNKLRSLPEEGLPSSLSFLCIKECTLLKPKLQNYWSKIAQIARIEIDEEVIS</sequence>
<evidence type="ECO:0000313" key="11">
    <source>
        <dbReference type="EMBL" id="SPC99457.1"/>
    </source>
</evidence>
<dbReference type="GO" id="GO:0051707">
    <property type="term" value="P:response to other organism"/>
    <property type="evidence" value="ECO:0007669"/>
    <property type="project" value="UniProtKB-ARBA"/>
</dbReference>
<accession>A0A2N9G9Y7</accession>
<dbReference type="PANTHER" id="PTHR36766">
    <property type="entry name" value="PLANT BROAD-SPECTRUM MILDEW RESISTANCE PROTEIN RPW8"/>
    <property type="match status" value="1"/>
</dbReference>
<dbReference type="PANTHER" id="PTHR36766:SF51">
    <property type="entry name" value="DISEASE RESISTANCE RPP13-LIKE PROTEIN 1"/>
    <property type="match status" value="1"/>
</dbReference>
<feature type="domain" description="R13L1/DRL21-like LRR repeat region" evidence="10">
    <location>
        <begin position="649"/>
        <end position="773"/>
    </location>
</feature>
<dbReference type="AlphaFoldDB" id="A0A2N9G9Y7"/>
<evidence type="ECO:0000256" key="3">
    <source>
        <dbReference type="ARBA" id="ARBA00022741"/>
    </source>
</evidence>
<dbReference type="GO" id="GO:0005524">
    <property type="term" value="F:ATP binding"/>
    <property type="evidence" value="ECO:0007669"/>
    <property type="project" value="UniProtKB-KW"/>
</dbReference>
<dbReference type="Pfam" id="PF25013">
    <property type="entry name" value="LRR_Zer-1"/>
    <property type="match status" value="1"/>
</dbReference>
<dbReference type="Gene3D" id="1.10.10.10">
    <property type="entry name" value="Winged helix-like DNA-binding domain superfamily/Winged helix DNA-binding domain"/>
    <property type="match status" value="1"/>
</dbReference>
<dbReference type="Gene3D" id="1.20.5.4130">
    <property type="match status" value="1"/>
</dbReference>
<feature type="domain" description="NB-ARC" evidence="6">
    <location>
        <begin position="174"/>
        <end position="343"/>
    </location>
</feature>
<dbReference type="Pfam" id="PF25019">
    <property type="entry name" value="LRR_R13L1-DRL21"/>
    <property type="match status" value="1"/>
</dbReference>
<dbReference type="InterPro" id="IPR058922">
    <property type="entry name" value="WHD_DRP"/>
</dbReference>
<dbReference type="InterPro" id="IPR002182">
    <property type="entry name" value="NB-ARC"/>
</dbReference>
<evidence type="ECO:0000259" key="6">
    <source>
        <dbReference type="Pfam" id="PF00931"/>
    </source>
</evidence>
<dbReference type="GO" id="GO:0043531">
    <property type="term" value="F:ADP binding"/>
    <property type="evidence" value="ECO:0007669"/>
    <property type="project" value="InterPro"/>
</dbReference>
<evidence type="ECO:0008006" key="12">
    <source>
        <dbReference type="Google" id="ProtNLM"/>
    </source>
</evidence>
<proteinExistence type="predicted"/>
<reference evidence="11" key="1">
    <citation type="submission" date="2018-02" db="EMBL/GenBank/DDBJ databases">
        <authorList>
            <person name="Cohen D.B."/>
            <person name="Kent A.D."/>
        </authorList>
    </citation>
    <scope>NUCLEOTIDE SEQUENCE</scope>
</reference>
<dbReference type="EMBL" id="OIVN01001978">
    <property type="protein sequence ID" value="SPC99457.1"/>
    <property type="molecule type" value="Genomic_DNA"/>
</dbReference>
<dbReference type="Gene3D" id="1.10.8.430">
    <property type="entry name" value="Helical domain of apoptotic protease-activating factors"/>
    <property type="match status" value="1"/>
</dbReference>
<dbReference type="Pfam" id="PF18052">
    <property type="entry name" value="Rx_N"/>
    <property type="match status" value="1"/>
</dbReference>
<evidence type="ECO:0000256" key="1">
    <source>
        <dbReference type="ARBA" id="ARBA00022614"/>
    </source>
</evidence>